<dbReference type="GO" id="GO:0004047">
    <property type="term" value="F:aminomethyltransferase activity"/>
    <property type="evidence" value="ECO:0007669"/>
    <property type="project" value="UniProtKB-UniRule"/>
</dbReference>
<dbReference type="EC" id="2.1.2.10" evidence="2 7"/>
<feature type="binding site" evidence="8">
    <location>
        <position position="198"/>
    </location>
    <ligand>
        <name>substrate</name>
    </ligand>
</feature>
<dbReference type="InterPro" id="IPR022903">
    <property type="entry name" value="GcvT_bac"/>
</dbReference>
<dbReference type="GO" id="GO:0005829">
    <property type="term" value="C:cytosol"/>
    <property type="evidence" value="ECO:0007669"/>
    <property type="project" value="TreeGrafter"/>
</dbReference>
<dbReference type="InterPro" id="IPR013977">
    <property type="entry name" value="GcvT_C"/>
</dbReference>
<proteinExistence type="inferred from homology"/>
<dbReference type="PANTHER" id="PTHR43757">
    <property type="entry name" value="AMINOMETHYLTRANSFERASE"/>
    <property type="match status" value="1"/>
</dbReference>
<dbReference type="FunFam" id="3.30.70.1400:FF:000001">
    <property type="entry name" value="Aminomethyltransferase"/>
    <property type="match status" value="1"/>
</dbReference>
<dbReference type="InterPro" id="IPR006222">
    <property type="entry name" value="GCVT_N"/>
</dbReference>
<dbReference type="InterPro" id="IPR029043">
    <property type="entry name" value="GcvT/YgfZ_C"/>
</dbReference>
<evidence type="ECO:0000256" key="7">
    <source>
        <dbReference type="HAMAP-Rule" id="MF_00259"/>
    </source>
</evidence>
<dbReference type="SUPFAM" id="SSF101790">
    <property type="entry name" value="Aminomethyltransferase beta-barrel domain"/>
    <property type="match status" value="1"/>
</dbReference>
<dbReference type="Gene3D" id="3.30.1360.120">
    <property type="entry name" value="Probable tRNA modification gtpase trme, domain 1"/>
    <property type="match status" value="1"/>
</dbReference>
<evidence type="ECO:0000256" key="2">
    <source>
        <dbReference type="ARBA" id="ARBA00012616"/>
    </source>
</evidence>
<evidence type="ECO:0000313" key="12">
    <source>
        <dbReference type="Proteomes" id="UP000310016"/>
    </source>
</evidence>
<dbReference type="Gene3D" id="2.40.30.110">
    <property type="entry name" value="Aminomethyltransferase beta-barrel domains"/>
    <property type="match status" value="1"/>
</dbReference>
<feature type="domain" description="Aminomethyltransferase C-terminal" evidence="10">
    <location>
        <begin position="283"/>
        <end position="355"/>
    </location>
</feature>
<dbReference type="GO" id="GO:0032259">
    <property type="term" value="P:methylation"/>
    <property type="evidence" value="ECO:0007669"/>
    <property type="project" value="UniProtKB-KW"/>
</dbReference>
<dbReference type="FunFam" id="4.10.1250.10:FF:000001">
    <property type="entry name" value="Aminomethyltransferase"/>
    <property type="match status" value="1"/>
</dbReference>
<dbReference type="OrthoDB" id="9774591at2"/>
<dbReference type="SUPFAM" id="SSF103025">
    <property type="entry name" value="Folate-binding domain"/>
    <property type="match status" value="1"/>
</dbReference>
<sequence length="363" mass="38626">MLQRTPLYEAHVAAGGKLVDFAGWELPIHYGSQLKEHDIVRTDAGVFDVSHMTVIDVTGPQATAFLQKLLANDVARLGFEGKALYSGMLTAEGGVIDDLIVYKTAWDYRVVVNAATRDKDLAWIAQHAKAFDVTVTERPELAMLAIQGPNALAKTSAAAPQLSALIDGLQVFQGLAASEVDGGWFVARTGYTGEDGLEIMLPGDQATAFWNALLVAGVSPTGLGARDTLRLEAGMNLYGHEMDETISPLTAGMGWTIAWQPEARDFIGRAALEAERAAGPAFRQVGLVLQGKGVLRAGQTVQTDAGAGVITSGTFSPTLKLSIAMARVPAGCGEQVEVDIRGKLEPARVIKMPFVRHGAQVFE</sequence>
<dbReference type="HAMAP" id="MF_00259">
    <property type="entry name" value="GcvT"/>
    <property type="match status" value="1"/>
</dbReference>
<evidence type="ECO:0000259" key="10">
    <source>
        <dbReference type="Pfam" id="PF08669"/>
    </source>
</evidence>
<dbReference type="AlphaFoldDB" id="A0A4U0Q8A2"/>
<evidence type="ECO:0000256" key="3">
    <source>
        <dbReference type="ARBA" id="ARBA00022576"/>
    </source>
</evidence>
<comment type="catalytic activity">
    <reaction evidence="6 7">
        <text>N(6)-[(R)-S(8)-aminomethyldihydrolipoyl]-L-lysyl-[protein] + (6S)-5,6,7,8-tetrahydrofolate = N(6)-[(R)-dihydrolipoyl]-L-lysyl-[protein] + (6R)-5,10-methylene-5,6,7,8-tetrahydrofolate + NH4(+)</text>
        <dbReference type="Rhea" id="RHEA:16945"/>
        <dbReference type="Rhea" id="RHEA-COMP:10475"/>
        <dbReference type="Rhea" id="RHEA-COMP:10492"/>
        <dbReference type="ChEBI" id="CHEBI:15636"/>
        <dbReference type="ChEBI" id="CHEBI:28938"/>
        <dbReference type="ChEBI" id="CHEBI:57453"/>
        <dbReference type="ChEBI" id="CHEBI:83100"/>
        <dbReference type="ChEBI" id="CHEBI:83143"/>
        <dbReference type="EC" id="2.1.2.10"/>
    </reaction>
</comment>
<dbReference type="Gene3D" id="3.30.70.1400">
    <property type="entry name" value="Aminomethyltransferase beta-barrel domains"/>
    <property type="match status" value="1"/>
</dbReference>
<evidence type="ECO:0000256" key="1">
    <source>
        <dbReference type="ARBA" id="ARBA00008609"/>
    </source>
</evidence>
<name>A0A4U0Q8A2_9NEIS</name>
<dbReference type="Pfam" id="PF01571">
    <property type="entry name" value="GCV_T"/>
    <property type="match status" value="1"/>
</dbReference>
<evidence type="ECO:0000256" key="4">
    <source>
        <dbReference type="ARBA" id="ARBA00022679"/>
    </source>
</evidence>
<comment type="function">
    <text evidence="7">The glycine cleavage system catalyzes the degradation of glycine.</text>
</comment>
<keyword evidence="4 7" id="KW-0808">Transferase</keyword>
<comment type="caution">
    <text evidence="11">The sequence shown here is derived from an EMBL/GenBank/DDBJ whole genome shotgun (WGS) entry which is preliminary data.</text>
</comment>
<dbReference type="NCBIfam" id="TIGR00528">
    <property type="entry name" value="gcvT"/>
    <property type="match status" value="1"/>
</dbReference>
<dbReference type="Pfam" id="PF08669">
    <property type="entry name" value="GCV_T_C"/>
    <property type="match status" value="1"/>
</dbReference>
<dbReference type="GO" id="GO:0005960">
    <property type="term" value="C:glycine cleavage complex"/>
    <property type="evidence" value="ECO:0007669"/>
    <property type="project" value="InterPro"/>
</dbReference>
<evidence type="ECO:0000313" key="11">
    <source>
        <dbReference type="EMBL" id="TJZ77479.1"/>
    </source>
</evidence>
<keyword evidence="3 7" id="KW-0032">Aminotransferase</keyword>
<evidence type="ECO:0000256" key="5">
    <source>
        <dbReference type="ARBA" id="ARBA00031395"/>
    </source>
</evidence>
<evidence type="ECO:0000259" key="9">
    <source>
        <dbReference type="Pfam" id="PF01571"/>
    </source>
</evidence>
<dbReference type="RefSeq" id="WP_136771955.1">
    <property type="nucleotide sequence ID" value="NZ_CP156074.1"/>
</dbReference>
<dbReference type="NCBIfam" id="NF001567">
    <property type="entry name" value="PRK00389.1"/>
    <property type="match status" value="1"/>
</dbReference>
<dbReference type="InterPro" id="IPR028896">
    <property type="entry name" value="GcvT/YgfZ/DmdA"/>
</dbReference>
<comment type="similarity">
    <text evidence="1 7">Belongs to the GcvT family.</text>
</comment>
<comment type="subunit">
    <text evidence="7">The glycine cleavage system is composed of four proteins: P, T, L and H.</text>
</comment>
<organism evidence="11 12">
    <name type="scientific">Chitiniphilus eburneus</name>
    <dbReference type="NCBI Taxonomy" id="2571148"/>
    <lineage>
        <taxon>Bacteria</taxon>
        <taxon>Pseudomonadati</taxon>
        <taxon>Pseudomonadota</taxon>
        <taxon>Betaproteobacteria</taxon>
        <taxon>Neisseriales</taxon>
        <taxon>Chitinibacteraceae</taxon>
        <taxon>Chitiniphilus</taxon>
    </lineage>
</organism>
<dbReference type="GO" id="GO:0019464">
    <property type="term" value="P:glycine decarboxylation via glycine cleavage system"/>
    <property type="evidence" value="ECO:0007669"/>
    <property type="project" value="UniProtKB-UniRule"/>
</dbReference>
<dbReference type="PANTHER" id="PTHR43757:SF2">
    <property type="entry name" value="AMINOMETHYLTRANSFERASE, MITOCHONDRIAL"/>
    <property type="match status" value="1"/>
</dbReference>
<dbReference type="Gene3D" id="4.10.1250.10">
    <property type="entry name" value="Aminomethyltransferase fragment"/>
    <property type="match status" value="1"/>
</dbReference>
<dbReference type="PIRSF" id="PIRSF006487">
    <property type="entry name" value="GcvT"/>
    <property type="match status" value="1"/>
</dbReference>
<keyword evidence="11" id="KW-0489">Methyltransferase</keyword>
<reference evidence="11 12" key="1">
    <citation type="submission" date="2019-04" db="EMBL/GenBank/DDBJ databases">
        <title>Chitiniphilus eburnea sp. nov., a novel chitinolytic bacterium isolated from aquaculture sludge.</title>
        <authorList>
            <person name="Sheng M."/>
        </authorList>
    </citation>
    <scope>NUCLEOTIDE SEQUENCE [LARGE SCALE GENOMIC DNA]</scope>
    <source>
        <strain evidence="11 12">HX-2-15</strain>
    </source>
</reference>
<dbReference type="EMBL" id="SUMF01000002">
    <property type="protein sequence ID" value="TJZ77479.1"/>
    <property type="molecule type" value="Genomic_DNA"/>
</dbReference>
<dbReference type="Proteomes" id="UP000310016">
    <property type="component" value="Unassembled WGS sequence"/>
</dbReference>
<gene>
    <name evidence="7 11" type="primary">gcvT</name>
    <name evidence="11" type="ORF">FAZ21_03845</name>
</gene>
<dbReference type="GO" id="GO:0008483">
    <property type="term" value="F:transaminase activity"/>
    <property type="evidence" value="ECO:0007669"/>
    <property type="project" value="UniProtKB-KW"/>
</dbReference>
<dbReference type="InterPro" id="IPR027266">
    <property type="entry name" value="TrmE/GcvT-like"/>
</dbReference>
<keyword evidence="12" id="KW-1185">Reference proteome</keyword>
<accession>A0A4U0Q8A2</accession>
<protein>
    <recommendedName>
        <fullName evidence="2 7">Aminomethyltransferase</fullName>
        <ecNumber evidence="2 7">2.1.2.10</ecNumber>
    </recommendedName>
    <alternativeName>
        <fullName evidence="5 7">Glycine cleavage system T protein</fullName>
    </alternativeName>
</protein>
<dbReference type="InterPro" id="IPR006223">
    <property type="entry name" value="GcvT"/>
</dbReference>
<dbReference type="GO" id="GO:0008168">
    <property type="term" value="F:methyltransferase activity"/>
    <property type="evidence" value="ECO:0007669"/>
    <property type="project" value="UniProtKB-KW"/>
</dbReference>
<feature type="domain" description="GCVT N-terminal" evidence="9">
    <location>
        <begin position="7"/>
        <end position="260"/>
    </location>
</feature>
<evidence type="ECO:0000256" key="6">
    <source>
        <dbReference type="ARBA" id="ARBA00047665"/>
    </source>
</evidence>
<evidence type="ECO:0000256" key="8">
    <source>
        <dbReference type="PIRSR" id="PIRSR006487-1"/>
    </source>
</evidence>